<dbReference type="SUPFAM" id="SSF48452">
    <property type="entry name" value="TPR-like"/>
    <property type="match status" value="1"/>
</dbReference>
<dbReference type="InterPro" id="IPR019734">
    <property type="entry name" value="TPR_rpt"/>
</dbReference>
<dbReference type="Pfam" id="PF00400">
    <property type="entry name" value="WD40"/>
    <property type="match status" value="4"/>
</dbReference>
<dbReference type="InterPro" id="IPR001680">
    <property type="entry name" value="WD40_rpt"/>
</dbReference>
<feature type="compositionally biased region" description="Low complexity" evidence="4">
    <location>
        <begin position="499"/>
        <end position="508"/>
    </location>
</feature>
<evidence type="ECO:0000256" key="1">
    <source>
        <dbReference type="ARBA" id="ARBA00022574"/>
    </source>
</evidence>
<accession>A0AAD4JTB4</accession>
<dbReference type="InterPro" id="IPR015943">
    <property type="entry name" value="WD40/YVTN_repeat-like_dom_sf"/>
</dbReference>
<evidence type="ECO:0000256" key="4">
    <source>
        <dbReference type="SAM" id="MobiDB-lite"/>
    </source>
</evidence>
<dbReference type="PROSITE" id="PS50294">
    <property type="entry name" value="WD_REPEATS_REGION"/>
    <property type="match status" value="1"/>
</dbReference>
<sequence>MSSDELLPCRTKYSSSRYQRHESDRQRTPLNTSSLHWQRQQFGSSAVDEQLRRRLQASPAYIDRLEQEAVLTGHEGCVNCLEWTNDGLLLASGSDDYKVMIWDPFRKRRVQTINTKHLGNIFSVKFLPRHNNNIVATCGADKFIYVYDINHGNETLFSCNCHLMRVKRLATAPDSPHIFWSAGEDGSILQLDMREPHRCRSSGEDQQQASGCGGVRLLSLSTQVESTTEAKCLAINPRRTEYLAVGANDPYARVFDRRMLPGEASSCVSYYAPGQIVKNISRNIEHESRTVTYLTFNNYNSTELLVNMGCEHIYRYDLHNATPPIFYNLPEYTASPVEADAELEPEAEEHVDTTDSLDAKAAIRTCRKEQKRRALPTSIEQHKKLGNEHLGNGKLLAAVDAYSAALAEYPKGEVLYLNRATALMRRGWFGDIYAALRDCHEALRLDPTYVKAHYRLAHALLELHRLQEADKCLQELIQRFPSFAINPGVLRLHKKIRENQQQQEQQNQSGDSDRSPEHEPVFIEGGLSYLRLTDDEYALRRTAKDYKQRYVGHCNITTDIKEANYLGANGEFIAAGSDDGNFYIWEGDTAKIRAVYRADGAIVNCVQPHPDICMVATSGIDHDIKIWSPCAPNAEQRPNLITDVARHVGINQEKMRTDPFELNTRNAYCLNN</sequence>
<evidence type="ECO:0000313" key="5">
    <source>
        <dbReference type="EMBL" id="KAH8355283.1"/>
    </source>
</evidence>
<dbReference type="PROSITE" id="PS50082">
    <property type="entry name" value="WD_REPEATS_2"/>
    <property type="match status" value="1"/>
</dbReference>
<keyword evidence="2" id="KW-0677">Repeat</keyword>
<dbReference type="GO" id="GO:0080008">
    <property type="term" value="C:Cul4-RING E3 ubiquitin ligase complex"/>
    <property type="evidence" value="ECO:0007669"/>
    <property type="project" value="TreeGrafter"/>
</dbReference>
<dbReference type="SMART" id="SM00320">
    <property type="entry name" value="WD40"/>
    <property type="match status" value="6"/>
</dbReference>
<reference evidence="5" key="1">
    <citation type="journal article" date="2021" name="Mol. Ecol. Resour.">
        <title>Phylogenomic analyses of the genus Drosophila reveals genomic signals of climate adaptation.</title>
        <authorList>
            <person name="Li F."/>
            <person name="Rane R.V."/>
            <person name="Luria V."/>
            <person name="Xiong Z."/>
            <person name="Chen J."/>
            <person name="Li Z."/>
            <person name="Catullo R.A."/>
            <person name="Griffin P.C."/>
            <person name="Schiffer M."/>
            <person name="Pearce S."/>
            <person name="Lee S.F."/>
            <person name="McElroy K."/>
            <person name="Stocker A."/>
            <person name="Shirriffs J."/>
            <person name="Cockerell F."/>
            <person name="Coppin C."/>
            <person name="Sgro C.M."/>
            <person name="Karger A."/>
            <person name="Cain J.W."/>
            <person name="Weber J.A."/>
            <person name="Santpere G."/>
            <person name="Kirschner M.W."/>
            <person name="Hoffmann A.A."/>
            <person name="Oakeshott J.G."/>
            <person name="Zhang G."/>
        </authorList>
    </citation>
    <scope>NUCLEOTIDE SEQUENCE</scope>
    <source>
        <strain evidence="5">BGI-SZ-2011g</strain>
    </source>
</reference>
<evidence type="ECO:0000313" key="6">
    <source>
        <dbReference type="Proteomes" id="UP001200034"/>
    </source>
</evidence>
<dbReference type="PANTHER" id="PTHR15574:SF40">
    <property type="entry name" value="WD AND TETRATRICOPEPTIDE REPEATS PROTEIN 1"/>
    <property type="match status" value="1"/>
</dbReference>
<dbReference type="GO" id="GO:0005737">
    <property type="term" value="C:cytoplasm"/>
    <property type="evidence" value="ECO:0007669"/>
    <property type="project" value="TreeGrafter"/>
</dbReference>
<dbReference type="InterPro" id="IPR036322">
    <property type="entry name" value="WD40_repeat_dom_sf"/>
</dbReference>
<evidence type="ECO:0000256" key="3">
    <source>
        <dbReference type="PROSITE-ProRule" id="PRU00221"/>
    </source>
</evidence>
<protein>
    <recommendedName>
        <fullName evidence="7">WD and tetratricopeptide repeats protein 1</fullName>
    </recommendedName>
</protein>
<feature type="region of interest" description="Disordered" evidence="4">
    <location>
        <begin position="498"/>
        <end position="518"/>
    </location>
</feature>
<dbReference type="SUPFAM" id="SSF50978">
    <property type="entry name" value="WD40 repeat-like"/>
    <property type="match status" value="1"/>
</dbReference>
<dbReference type="InterPro" id="IPR045151">
    <property type="entry name" value="DCAF8"/>
</dbReference>
<gene>
    <name evidence="5" type="ORF">KR093_010329</name>
</gene>
<dbReference type="GO" id="GO:0045717">
    <property type="term" value="P:negative regulation of fatty acid biosynthetic process"/>
    <property type="evidence" value="ECO:0007669"/>
    <property type="project" value="TreeGrafter"/>
</dbReference>
<dbReference type="Proteomes" id="UP001200034">
    <property type="component" value="Unassembled WGS sequence"/>
</dbReference>
<keyword evidence="6" id="KW-1185">Reference proteome</keyword>
<organism evidence="5 6">
    <name type="scientific">Drosophila rubida</name>
    <dbReference type="NCBI Taxonomy" id="30044"/>
    <lineage>
        <taxon>Eukaryota</taxon>
        <taxon>Metazoa</taxon>
        <taxon>Ecdysozoa</taxon>
        <taxon>Arthropoda</taxon>
        <taxon>Hexapoda</taxon>
        <taxon>Insecta</taxon>
        <taxon>Pterygota</taxon>
        <taxon>Neoptera</taxon>
        <taxon>Endopterygota</taxon>
        <taxon>Diptera</taxon>
        <taxon>Brachycera</taxon>
        <taxon>Muscomorpha</taxon>
        <taxon>Ephydroidea</taxon>
        <taxon>Drosophilidae</taxon>
        <taxon>Drosophila</taxon>
    </lineage>
</organism>
<proteinExistence type="predicted"/>
<feature type="region of interest" description="Disordered" evidence="4">
    <location>
        <begin position="1"/>
        <end position="31"/>
    </location>
</feature>
<feature type="repeat" description="WD" evidence="3">
    <location>
        <begin position="71"/>
        <end position="112"/>
    </location>
</feature>
<dbReference type="Pfam" id="PF14559">
    <property type="entry name" value="TPR_19"/>
    <property type="match status" value="1"/>
</dbReference>
<dbReference type="Gene3D" id="2.130.10.10">
    <property type="entry name" value="YVTN repeat-like/Quinoprotein amine dehydrogenase"/>
    <property type="match status" value="2"/>
</dbReference>
<evidence type="ECO:0008006" key="7">
    <source>
        <dbReference type="Google" id="ProtNLM"/>
    </source>
</evidence>
<keyword evidence="1 3" id="KW-0853">WD repeat</keyword>
<comment type="caution">
    <text evidence="5">The sequence shown here is derived from an EMBL/GenBank/DDBJ whole genome shotgun (WGS) entry which is preliminary data.</text>
</comment>
<name>A0AAD4JTB4_9MUSC</name>
<dbReference type="InterPro" id="IPR011990">
    <property type="entry name" value="TPR-like_helical_dom_sf"/>
</dbReference>
<dbReference type="Gene3D" id="1.25.40.10">
    <property type="entry name" value="Tetratricopeptide repeat domain"/>
    <property type="match status" value="1"/>
</dbReference>
<dbReference type="SMART" id="SM00028">
    <property type="entry name" value="TPR"/>
    <property type="match status" value="3"/>
</dbReference>
<dbReference type="AlphaFoldDB" id="A0AAD4JTB4"/>
<dbReference type="EMBL" id="JAJJHW010003889">
    <property type="protein sequence ID" value="KAH8355283.1"/>
    <property type="molecule type" value="Genomic_DNA"/>
</dbReference>
<evidence type="ECO:0000256" key="2">
    <source>
        <dbReference type="ARBA" id="ARBA00022737"/>
    </source>
</evidence>
<dbReference type="PANTHER" id="PTHR15574">
    <property type="entry name" value="WD REPEAT DOMAIN-CONTAINING FAMILY"/>
    <property type="match status" value="1"/>
</dbReference>